<gene>
    <name evidence="1" type="ORF">SSLN_LOCUS6319</name>
</gene>
<evidence type="ECO:0000313" key="2">
    <source>
        <dbReference type="Proteomes" id="UP000275846"/>
    </source>
</evidence>
<dbReference type="WBParaSite" id="SSLN_0000652101-mRNA-1">
    <property type="protein sequence ID" value="SSLN_0000652101-mRNA-1"/>
    <property type="gene ID" value="SSLN_0000652101"/>
</dbReference>
<dbReference type="Pfam" id="PF25969">
    <property type="entry name" value="NUDT9_N"/>
    <property type="match status" value="1"/>
</dbReference>
<dbReference type="InterPro" id="IPR039989">
    <property type="entry name" value="NUDT9"/>
</dbReference>
<dbReference type="EMBL" id="UYSU01033635">
    <property type="protein sequence ID" value="VDL92704.1"/>
    <property type="molecule type" value="Genomic_DNA"/>
</dbReference>
<organism evidence="3">
    <name type="scientific">Schistocephalus solidus</name>
    <name type="common">Tapeworm</name>
    <dbReference type="NCBI Taxonomy" id="70667"/>
    <lineage>
        <taxon>Eukaryota</taxon>
        <taxon>Metazoa</taxon>
        <taxon>Spiralia</taxon>
        <taxon>Lophotrochozoa</taxon>
        <taxon>Platyhelminthes</taxon>
        <taxon>Cestoda</taxon>
        <taxon>Eucestoda</taxon>
        <taxon>Diphyllobothriidea</taxon>
        <taxon>Diphyllobothriidae</taxon>
        <taxon>Schistocephalus</taxon>
    </lineage>
</organism>
<keyword evidence="2" id="KW-1185">Reference proteome</keyword>
<dbReference type="Proteomes" id="UP000275846">
    <property type="component" value="Unassembled WGS sequence"/>
</dbReference>
<dbReference type="PANTHER" id="PTHR13030">
    <property type="entry name" value="NUDIX HYDROLASE"/>
    <property type="match status" value="1"/>
</dbReference>
<protein>
    <submittedName>
        <fullName evidence="3">Transposase</fullName>
    </submittedName>
</protein>
<dbReference type="GO" id="GO:0047631">
    <property type="term" value="F:ADP-ribose diphosphatase activity"/>
    <property type="evidence" value="ECO:0007669"/>
    <property type="project" value="InterPro"/>
</dbReference>
<sequence>MPTTGFKDIKFNSVDRLINRTSHLGKYAIDEHGLPLNPCGRTGIQGRGCLRYWGPNHAADPIVSRWKVNSADKRCLHESSQRPILQFVSILRQTGQWAFPGVSHDTYDFSADSVSFNPAQIQEHLGFGGKGT</sequence>
<dbReference type="Gene3D" id="3.90.79.10">
    <property type="entry name" value="Nucleoside Triphosphate Pyrophosphohydrolase"/>
    <property type="match status" value="1"/>
</dbReference>
<dbReference type="SUPFAM" id="SSF55811">
    <property type="entry name" value="Nudix"/>
    <property type="match status" value="1"/>
</dbReference>
<dbReference type="OrthoDB" id="9972248at2759"/>
<evidence type="ECO:0000313" key="1">
    <source>
        <dbReference type="EMBL" id="VDL92704.1"/>
    </source>
</evidence>
<evidence type="ECO:0000313" key="3">
    <source>
        <dbReference type="WBParaSite" id="SSLN_0000652101-mRNA-1"/>
    </source>
</evidence>
<reference evidence="1 2" key="2">
    <citation type="submission" date="2018-11" db="EMBL/GenBank/DDBJ databases">
        <authorList>
            <consortium name="Pathogen Informatics"/>
        </authorList>
    </citation>
    <scope>NUCLEOTIDE SEQUENCE [LARGE SCALE GENOMIC DNA]</scope>
    <source>
        <strain evidence="1 2">NST_G2</strain>
    </source>
</reference>
<dbReference type="AlphaFoldDB" id="A0A183SQ21"/>
<proteinExistence type="predicted"/>
<name>A0A183SQ21_SCHSO</name>
<dbReference type="STRING" id="70667.A0A183SQ21"/>
<reference evidence="3" key="1">
    <citation type="submission" date="2016-06" db="UniProtKB">
        <authorList>
            <consortium name="WormBaseParasite"/>
        </authorList>
    </citation>
    <scope>IDENTIFICATION</scope>
</reference>
<accession>A0A183SQ21</accession>
<dbReference type="InterPro" id="IPR015797">
    <property type="entry name" value="NUDIX_hydrolase-like_dom_sf"/>
</dbReference>
<dbReference type="PANTHER" id="PTHR13030:SF8">
    <property type="entry name" value="ADP-RIBOSE PYROPHOSPHATASE, MITOCHONDRIAL"/>
    <property type="match status" value="1"/>
</dbReference>